<reference evidence="1 2" key="1">
    <citation type="submission" date="2023-08" db="EMBL/GenBank/DDBJ databases">
        <title>A Necator americanus chromosomal reference genome.</title>
        <authorList>
            <person name="Ilik V."/>
            <person name="Petrzelkova K.J."/>
            <person name="Pardy F."/>
            <person name="Fuh T."/>
            <person name="Niatou-Singa F.S."/>
            <person name="Gouil Q."/>
            <person name="Baker L."/>
            <person name="Ritchie M.E."/>
            <person name="Jex A.R."/>
            <person name="Gazzola D."/>
            <person name="Li H."/>
            <person name="Toshio Fujiwara R."/>
            <person name="Zhan B."/>
            <person name="Aroian R.V."/>
            <person name="Pafco B."/>
            <person name="Schwarz E.M."/>
        </authorList>
    </citation>
    <scope>NUCLEOTIDE SEQUENCE [LARGE SCALE GENOMIC DNA]</scope>
    <source>
        <strain evidence="1 2">Aroian</strain>
        <tissue evidence="1">Whole animal</tissue>
    </source>
</reference>
<name>A0ABR1E847_NECAM</name>
<evidence type="ECO:0000313" key="1">
    <source>
        <dbReference type="EMBL" id="KAK6758818.1"/>
    </source>
</evidence>
<gene>
    <name evidence="1" type="primary">Necator_chrV.g20989</name>
    <name evidence="1" type="ORF">RB195_016196</name>
</gene>
<keyword evidence="2" id="KW-1185">Reference proteome</keyword>
<evidence type="ECO:0000313" key="2">
    <source>
        <dbReference type="Proteomes" id="UP001303046"/>
    </source>
</evidence>
<protein>
    <submittedName>
        <fullName evidence="1">Uncharacterized protein</fullName>
    </submittedName>
</protein>
<accession>A0ABR1E847</accession>
<sequence>MHETVEENTLAHLKSAETVNYRIYEEGLLEEVHRSDDAKGKQNSEELHGLARVVRAHDVRGPAAAAAASSSIGGYRDTVNAA</sequence>
<comment type="caution">
    <text evidence="1">The sequence shown here is derived from an EMBL/GenBank/DDBJ whole genome shotgun (WGS) entry which is preliminary data.</text>
</comment>
<dbReference type="EMBL" id="JAVFWL010000005">
    <property type="protein sequence ID" value="KAK6758818.1"/>
    <property type="molecule type" value="Genomic_DNA"/>
</dbReference>
<dbReference type="Proteomes" id="UP001303046">
    <property type="component" value="Unassembled WGS sequence"/>
</dbReference>
<organism evidence="1 2">
    <name type="scientific">Necator americanus</name>
    <name type="common">Human hookworm</name>
    <dbReference type="NCBI Taxonomy" id="51031"/>
    <lineage>
        <taxon>Eukaryota</taxon>
        <taxon>Metazoa</taxon>
        <taxon>Ecdysozoa</taxon>
        <taxon>Nematoda</taxon>
        <taxon>Chromadorea</taxon>
        <taxon>Rhabditida</taxon>
        <taxon>Rhabditina</taxon>
        <taxon>Rhabditomorpha</taxon>
        <taxon>Strongyloidea</taxon>
        <taxon>Ancylostomatidae</taxon>
        <taxon>Bunostominae</taxon>
        <taxon>Necator</taxon>
    </lineage>
</organism>
<proteinExistence type="predicted"/>